<proteinExistence type="predicted"/>
<feature type="transmembrane region" description="Helical" evidence="7">
    <location>
        <begin position="60"/>
        <end position="89"/>
    </location>
</feature>
<dbReference type="GO" id="GO:0005886">
    <property type="term" value="C:plasma membrane"/>
    <property type="evidence" value="ECO:0007669"/>
    <property type="project" value="UniProtKB-SubCell"/>
</dbReference>
<dbReference type="EMBL" id="SNXI01000005">
    <property type="protein sequence ID" value="TDP38193.1"/>
    <property type="molecule type" value="Genomic_DNA"/>
</dbReference>
<evidence type="ECO:0000256" key="4">
    <source>
        <dbReference type="ARBA" id="ARBA00022692"/>
    </source>
</evidence>
<evidence type="ECO:0000256" key="1">
    <source>
        <dbReference type="ARBA" id="ARBA00004651"/>
    </source>
</evidence>
<keyword evidence="9" id="KW-1185">Reference proteome</keyword>
<evidence type="ECO:0000313" key="8">
    <source>
        <dbReference type="EMBL" id="TDP38193.1"/>
    </source>
</evidence>
<evidence type="ECO:0000256" key="2">
    <source>
        <dbReference type="ARBA" id="ARBA00022448"/>
    </source>
</evidence>
<keyword evidence="5 7" id="KW-1133">Transmembrane helix</keyword>
<keyword evidence="6 7" id="KW-0472">Membrane</keyword>
<comment type="caution">
    <text evidence="8">The sequence shown here is derived from an EMBL/GenBank/DDBJ whole genome shotgun (WGS) entry which is preliminary data.</text>
</comment>
<feature type="transmembrane region" description="Helical" evidence="7">
    <location>
        <begin position="169"/>
        <end position="194"/>
    </location>
</feature>
<reference evidence="8 9" key="1">
    <citation type="submission" date="2019-03" db="EMBL/GenBank/DDBJ databases">
        <title>Freshwater and sediment microbial communities from various areas in North America, analyzing microbe dynamics in response to fracking.</title>
        <authorList>
            <person name="Lamendella R."/>
        </authorList>
    </citation>
    <scope>NUCLEOTIDE SEQUENCE [LARGE SCALE GENOMIC DNA]</scope>
    <source>
        <strain evidence="8 9">18_TX</strain>
    </source>
</reference>
<dbReference type="AlphaFoldDB" id="A0A4R6PKN0"/>
<dbReference type="Proteomes" id="UP000295531">
    <property type="component" value="Unassembled WGS sequence"/>
</dbReference>
<keyword evidence="2" id="KW-0813">Transport</keyword>
<dbReference type="OrthoDB" id="5297929at2"/>
<feature type="transmembrane region" description="Helical" evidence="7">
    <location>
        <begin position="128"/>
        <end position="149"/>
    </location>
</feature>
<dbReference type="Gene3D" id="1.10.1760.20">
    <property type="match status" value="1"/>
</dbReference>
<feature type="transmembrane region" description="Helical" evidence="7">
    <location>
        <begin position="30"/>
        <end position="48"/>
    </location>
</feature>
<dbReference type="InterPro" id="IPR002751">
    <property type="entry name" value="CbiM/NikMN"/>
</dbReference>
<sequence length="211" mass="23300">MTWVIHGAALLVVLLSIMNSNWALLRQSSLLQHLSLGGMAVLSFIWTFSAELEQGLSIHFLGVTALTLMLGFRRAVVVGAGIVLLNLWVSSYSLSSISALYLSHIVVPALVTYVAYAIVYHRLPRHPFVYIFVNAFITAASAIAAAHMAHATWALSSGYLSWDNIWQNYLVITPLVMFPEALLNGMAVTLMVVYKPEWLKTFSDPVYIDGN</sequence>
<gene>
    <name evidence="8" type="ORF">DEU29_10545</name>
</gene>
<dbReference type="Pfam" id="PF01891">
    <property type="entry name" value="CbiM"/>
    <property type="match status" value="1"/>
</dbReference>
<evidence type="ECO:0000256" key="6">
    <source>
        <dbReference type="ARBA" id="ARBA00023136"/>
    </source>
</evidence>
<name>A0A4R6PKN0_9GAMM</name>
<feature type="transmembrane region" description="Helical" evidence="7">
    <location>
        <begin position="101"/>
        <end position="121"/>
    </location>
</feature>
<evidence type="ECO:0000256" key="3">
    <source>
        <dbReference type="ARBA" id="ARBA00022475"/>
    </source>
</evidence>
<protein>
    <submittedName>
        <fullName evidence="8">Putative membrane protein</fullName>
    </submittedName>
</protein>
<keyword evidence="3" id="KW-1003">Cell membrane</keyword>
<evidence type="ECO:0000313" key="9">
    <source>
        <dbReference type="Proteomes" id="UP000295531"/>
    </source>
</evidence>
<dbReference type="GO" id="GO:0000041">
    <property type="term" value="P:transition metal ion transport"/>
    <property type="evidence" value="ECO:0007669"/>
    <property type="project" value="InterPro"/>
</dbReference>
<comment type="subcellular location">
    <subcellularLocation>
        <location evidence="1">Cell membrane</location>
        <topology evidence="1">Multi-pass membrane protein</topology>
    </subcellularLocation>
</comment>
<evidence type="ECO:0000256" key="5">
    <source>
        <dbReference type="ARBA" id="ARBA00022989"/>
    </source>
</evidence>
<keyword evidence="4 7" id="KW-0812">Transmembrane</keyword>
<organism evidence="8 9">
    <name type="scientific">Idiomarina aquatica</name>
    <dbReference type="NCBI Taxonomy" id="1327752"/>
    <lineage>
        <taxon>Bacteria</taxon>
        <taxon>Pseudomonadati</taxon>
        <taxon>Pseudomonadota</taxon>
        <taxon>Gammaproteobacteria</taxon>
        <taxon>Alteromonadales</taxon>
        <taxon>Idiomarinaceae</taxon>
        <taxon>Idiomarina</taxon>
    </lineage>
</organism>
<evidence type="ECO:0000256" key="7">
    <source>
        <dbReference type="SAM" id="Phobius"/>
    </source>
</evidence>
<dbReference type="RefSeq" id="WP_133539242.1">
    <property type="nucleotide sequence ID" value="NZ_SNXI01000005.1"/>
</dbReference>
<accession>A0A4R6PKN0</accession>